<organism evidence="2 3">
    <name type="scientific">Arthrobacter ramosus</name>
    <dbReference type="NCBI Taxonomy" id="1672"/>
    <lineage>
        <taxon>Bacteria</taxon>
        <taxon>Bacillati</taxon>
        <taxon>Actinomycetota</taxon>
        <taxon>Actinomycetes</taxon>
        <taxon>Micrococcales</taxon>
        <taxon>Micrococcaceae</taxon>
        <taxon>Arthrobacter</taxon>
    </lineage>
</organism>
<feature type="coiled-coil region" evidence="1">
    <location>
        <begin position="70"/>
        <end position="97"/>
    </location>
</feature>
<name>A0ABV5Y2N8_ARTRM</name>
<evidence type="ECO:0000313" key="3">
    <source>
        <dbReference type="Proteomes" id="UP001589702"/>
    </source>
</evidence>
<dbReference type="InterPro" id="IPR046229">
    <property type="entry name" value="TnpC-like"/>
</dbReference>
<gene>
    <name evidence="2" type="ORF">ACFFP1_17275</name>
</gene>
<evidence type="ECO:0000256" key="1">
    <source>
        <dbReference type="SAM" id="Coils"/>
    </source>
</evidence>
<accession>A0ABV5Y2N8</accession>
<dbReference type="RefSeq" id="WP_234750898.1">
    <property type="nucleotide sequence ID" value="NZ_BAAAWN010000001.1"/>
</dbReference>
<dbReference type="Proteomes" id="UP001589702">
    <property type="component" value="Unassembled WGS sequence"/>
</dbReference>
<keyword evidence="3" id="KW-1185">Reference proteome</keyword>
<keyword evidence="1" id="KW-0175">Coiled coil</keyword>
<protein>
    <submittedName>
        <fullName evidence="2">DUF6262 family protein</fullName>
    </submittedName>
</protein>
<reference evidence="2 3" key="1">
    <citation type="submission" date="2024-09" db="EMBL/GenBank/DDBJ databases">
        <authorList>
            <person name="Sun Q."/>
            <person name="Mori K."/>
        </authorList>
    </citation>
    <scope>NUCLEOTIDE SEQUENCE [LARGE SCALE GENOMIC DNA]</scope>
    <source>
        <strain evidence="2 3">JCM 1334</strain>
    </source>
</reference>
<proteinExistence type="predicted"/>
<dbReference type="Pfam" id="PF19776">
    <property type="entry name" value="DUF6262"/>
    <property type="match status" value="1"/>
</dbReference>
<dbReference type="EMBL" id="JBHMBC010000029">
    <property type="protein sequence ID" value="MFB9821247.1"/>
    <property type="molecule type" value="Genomic_DNA"/>
</dbReference>
<comment type="caution">
    <text evidence="2">The sequence shown here is derived from an EMBL/GenBank/DDBJ whole genome shotgun (WGS) entry which is preliminary data.</text>
</comment>
<evidence type="ECO:0000313" key="2">
    <source>
        <dbReference type="EMBL" id="MFB9821247.1"/>
    </source>
</evidence>
<sequence length="99" mass="10816">MTNTSTLNRVERACADLLRNGQAVTFTAVAAHTGLGRTTLYRDPMIRAVIEENRHRAAASGTLTGLTDEIATLRAALDTLAASVRRHEEQLRKLTARKS</sequence>